<dbReference type="PANTHER" id="PTHR21262">
    <property type="entry name" value="GUANOSINE-3',5'-BIS DIPHOSPHATE 3'-PYROPHOSPHOHYDROLASE"/>
    <property type="match status" value="1"/>
</dbReference>
<dbReference type="PANTHER" id="PTHR21262:SF0">
    <property type="entry name" value="GTP DIPHOSPHOKINASE RSH3, CHLOROPLASTIC-RELATED"/>
    <property type="match status" value="1"/>
</dbReference>
<dbReference type="SMART" id="SM00471">
    <property type="entry name" value="HDc"/>
    <property type="match status" value="1"/>
</dbReference>
<dbReference type="InterPro" id="IPR003607">
    <property type="entry name" value="HD/PDEase_dom"/>
</dbReference>
<dbReference type="OrthoDB" id="430679at2759"/>
<comment type="similarity">
    <text evidence="1">Belongs to the RelA/SpoT family.</text>
</comment>
<evidence type="ECO:0000313" key="7">
    <source>
        <dbReference type="Proteomes" id="UP001055439"/>
    </source>
</evidence>
<dbReference type="SMART" id="SM00954">
    <property type="entry name" value="RelA_SpoT"/>
    <property type="match status" value="1"/>
</dbReference>
<proteinExistence type="inferred from homology"/>
<evidence type="ECO:0000256" key="3">
    <source>
        <dbReference type="SAM" id="MobiDB-lite"/>
    </source>
</evidence>
<dbReference type="EMBL" id="CP097510">
    <property type="protein sequence ID" value="URE37500.1"/>
    <property type="molecule type" value="Genomic_DNA"/>
</dbReference>
<feature type="region of interest" description="Disordered" evidence="3">
    <location>
        <begin position="392"/>
        <end position="417"/>
    </location>
</feature>
<gene>
    <name evidence="6" type="ORF">MUK42_12317</name>
</gene>
<dbReference type="SUPFAM" id="SSF81301">
    <property type="entry name" value="Nucleotidyltransferase"/>
    <property type="match status" value="1"/>
</dbReference>
<evidence type="ECO:0000259" key="4">
    <source>
        <dbReference type="SMART" id="SM00471"/>
    </source>
</evidence>
<dbReference type="PROSITE" id="PS50889">
    <property type="entry name" value="S4"/>
    <property type="match status" value="1"/>
</dbReference>
<dbReference type="InterPro" id="IPR007685">
    <property type="entry name" value="RelA_SpoT"/>
</dbReference>
<protein>
    <submittedName>
        <fullName evidence="6">HD domain containing protein</fullName>
    </submittedName>
</protein>
<organism evidence="6 7">
    <name type="scientific">Musa troglodytarum</name>
    <name type="common">fe'i banana</name>
    <dbReference type="NCBI Taxonomy" id="320322"/>
    <lineage>
        <taxon>Eukaryota</taxon>
        <taxon>Viridiplantae</taxon>
        <taxon>Streptophyta</taxon>
        <taxon>Embryophyta</taxon>
        <taxon>Tracheophyta</taxon>
        <taxon>Spermatophyta</taxon>
        <taxon>Magnoliopsida</taxon>
        <taxon>Liliopsida</taxon>
        <taxon>Zingiberales</taxon>
        <taxon>Musaceae</taxon>
        <taxon>Musa</taxon>
    </lineage>
</organism>
<dbReference type="SUPFAM" id="SSF109604">
    <property type="entry name" value="HD-domain/PDEase-like"/>
    <property type="match status" value="2"/>
</dbReference>
<evidence type="ECO:0000256" key="1">
    <source>
        <dbReference type="ARBA" id="ARBA00007476"/>
    </source>
</evidence>
<evidence type="ECO:0000256" key="2">
    <source>
        <dbReference type="PROSITE-ProRule" id="PRU00182"/>
    </source>
</evidence>
<dbReference type="Pfam" id="PF04607">
    <property type="entry name" value="RelA_SpoT"/>
    <property type="match status" value="1"/>
</dbReference>
<dbReference type="AlphaFoldDB" id="A0A9E7HPE1"/>
<dbReference type="FunFam" id="3.30.460.10:FF:000001">
    <property type="entry name" value="GTP pyrophosphokinase RelA"/>
    <property type="match status" value="1"/>
</dbReference>
<accession>A0A9E7HPE1</accession>
<dbReference type="Pfam" id="PF13328">
    <property type="entry name" value="HD_4"/>
    <property type="match status" value="2"/>
</dbReference>
<dbReference type="CDD" id="cd05399">
    <property type="entry name" value="NT_Rel-Spo_like"/>
    <property type="match status" value="1"/>
</dbReference>
<feature type="domain" description="RelA/SpoT" evidence="5">
    <location>
        <begin position="653"/>
        <end position="763"/>
    </location>
</feature>
<feature type="domain" description="HD/PDEase" evidence="4">
    <location>
        <begin position="224"/>
        <end position="572"/>
    </location>
</feature>
<name>A0A9E7HPE1_9LILI</name>
<evidence type="ECO:0000259" key="5">
    <source>
        <dbReference type="SMART" id="SM00954"/>
    </source>
</evidence>
<dbReference type="GO" id="GO:0003723">
    <property type="term" value="F:RNA binding"/>
    <property type="evidence" value="ECO:0007669"/>
    <property type="project" value="UniProtKB-KW"/>
</dbReference>
<dbReference type="InterPro" id="IPR043519">
    <property type="entry name" value="NT_sf"/>
</dbReference>
<dbReference type="GO" id="GO:0015969">
    <property type="term" value="P:guanosine tetraphosphate metabolic process"/>
    <property type="evidence" value="ECO:0007669"/>
    <property type="project" value="InterPro"/>
</dbReference>
<dbReference type="Gene3D" id="1.10.3210.10">
    <property type="entry name" value="Hypothetical protein af1432"/>
    <property type="match status" value="2"/>
</dbReference>
<dbReference type="Gene3D" id="3.30.460.10">
    <property type="entry name" value="Beta Polymerase, domain 2"/>
    <property type="match status" value="1"/>
</dbReference>
<dbReference type="Proteomes" id="UP001055439">
    <property type="component" value="Chromosome 8"/>
</dbReference>
<reference evidence="6" key="1">
    <citation type="submission" date="2022-05" db="EMBL/GenBank/DDBJ databases">
        <title>The Musa troglodytarum L. genome provides insights into the mechanism of non-climacteric behaviour and enrichment of carotenoids.</title>
        <authorList>
            <person name="Wang J."/>
        </authorList>
    </citation>
    <scope>NUCLEOTIDE SEQUENCE</scope>
    <source>
        <tissue evidence="6">Leaf</tissue>
    </source>
</reference>
<keyword evidence="2" id="KW-0694">RNA-binding</keyword>
<dbReference type="GO" id="GO:0009507">
    <property type="term" value="C:chloroplast"/>
    <property type="evidence" value="ECO:0007669"/>
    <property type="project" value="TreeGrafter"/>
</dbReference>
<sequence length="930" mass="102438">MSVPAIALYASPPSGVCSTHHHHSCQITASHSSTDLDLNPRAAVPAASSSASSSAAAAVSQKPIVGGLSRIFSSTAPAAAASRHVSASGFVSTDDLGSFRHDRSDDLGSLYSYSLSSSPFKCREHSPVSVFQGPVTCSGSGSSKSPPLVRTPREWLGGDWRTGRDRLFKGFIRNALSPCLVYDSPSFSTRWLRAQARHKIFHEEIVLKAFYEAEKAHKGQMRASGDPFLQHCVETAVLLAEIGANCTIVAAGLLHDTLDDSFMDYDHIFHMFGAGVADLVEGVDLFASGDTMSVPAIALYASPPSGVCSTHHHHSCQITASHSSTDLDLNPRAAVPAASSSASSSAAAAVSQKPIVGGLSRIFSSTAPRLLRRATSPLPASSAPTISVLSDTIGPGDMQRSGSSKSPPLVRTPREWLGGDWRTGRDRLFKGFIRNALSPCLVYDSPSFSTPNGGSVSVEELPFGLDDSMIDTETTCEPYAQELLAGAQARHKIFHEEIVLKAFYEAEKAHKGQVSKLSHLSQLARDNNTANKYVEADRLHTIFLAMADARAVLIKLADRLHNMVTLEALPMVKQHRFAKETLEIFVPLASRLGISTWKEQLETLCFKHLHPEQHRDLSLQLLKSLNEALVASALQKLGKALVDEGVSYHVLSGRHKSLYSIYSKMTKKKLNMDQIHDIHGLRLIVEKEEDCYKALSIVHRLWPKVIGRFKDYVTHPKFNGYQSLHTVVLSEEMLPLEVQIRTKEMHLQAEYGFAAHWRYKEGNCRHASFVLQMVEWARWVLSWQCETMKTEQSRSVGHTNLFRPPCQFPSHSDNCPYSYTQQSGHNGPIYIILLENEKMSVQEFPADSTVFDLMERAGEASSRGSPCSFPVKLELRPRLNHEPVSDPSRKLRMGDVVELTPALPDKSLTEYREEIQRMYERGLSLSGRHG</sequence>
<evidence type="ECO:0000313" key="6">
    <source>
        <dbReference type="EMBL" id="URE37500.1"/>
    </source>
</evidence>
<keyword evidence="7" id="KW-1185">Reference proteome</keyword>